<evidence type="ECO:0000313" key="7">
    <source>
        <dbReference type="Proteomes" id="UP000800092"/>
    </source>
</evidence>
<keyword evidence="7" id="KW-1185">Reference proteome</keyword>
<evidence type="ECO:0000313" key="6">
    <source>
        <dbReference type="EMBL" id="KAF2236107.1"/>
    </source>
</evidence>
<dbReference type="Pfam" id="PF24324">
    <property type="entry name" value="MYND_ZMYND11_ZMYD8"/>
    <property type="match status" value="1"/>
</dbReference>
<dbReference type="Pfam" id="PF14737">
    <property type="entry name" value="DUF4470"/>
    <property type="match status" value="1"/>
</dbReference>
<dbReference type="InterPro" id="IPR027974">
    <property type="entry name" value="DUF4470"/>
</dbReference>
<keyword evidence="3" id="KW-0862">Zinc</keyword>
<evidence type="ECO:0000256" key="1">
    <source>
        <dbReference type="ARBA" id="ARBA00022723"/>
    </source>
</evidence>
<evidence type="ECO:0000256" key="3">
    <source>
        <dbReference type="ARBA" id="ARBA00022833"/>
    </source>
</evidence>
<dbReference type="Proteomes" id="UP000800092">
    <property type="component" value="Unassembled WGS sequence"/>
</dbReference>
<dbReference type="InterPro" id="IPR057053">
    <property type="entry name" value="MYND_ZMYND11_ZMYD8"/>
</dbReference>
<organism evidence="6 7">
    <name type="scientific">Viridothelium virens</name>
    <name type="common">Speckled blister lichen</name>
    <name type="synonym">Trypethelium virens</name>
    <dbReference type="NCBI Taxonomy" id="1048519"/>
    <lineage>
        <taxon>Eukaryota</taxon>
        <taxon>Fungi</taxon>
        <taxon>Dikarya</taxon>
        <taxon>Ascomycota</taxon>
        <taxon>Pezizomycotina</taxon>
        <taxon>Dothideomycetes</taxon>
        <taxon>Dothideomycetes incertae sedis</taxon>
        <taxon>Trypetheliales</taxon>
        <taxon>Trypetheliaceae</taxon>
        <taxon>Viridothelium</taxon>
    </lineage>
</organism>
<protein>
    <recommendedName>
        <fullName evidence="5">MYND-type domain-containing protein</fullName>
    </recommendedName>
</protein>
<sequence length="569" mass="65064">MATITAPGRLQTSTCANRYAGQQGCRLEGKFTCKDCFLVSYCGPVCQKAHWVDHKRDCKSPLSKSTWQPRWALEHRTPAFVGGSLQVSFGGRKFLWGNMPAFDLVNLGSNEGMYYTGHLKLLFGASGDLRNVVKTVAFLPEDFHGKVFVTLNNRDFTIVARNIIMLLVIFTSQELNETVTSVIHLWYSAFIKDSHIGLLNDRVRPLVEAVCEKIGAKAPGSTLGKTWMFGSRSLRVVLRKEEWLLLPSYLQVPHSWPKSRPQEIRTACTVAEERRDYRERRMLSQSPFHRLCIDKFRRDGILMPFGSPREEFSTPNPTIFEETGGWPMKDSADPFDGWDLGEILQVYHGPAKNDIYGKLHCFLTNTLSRFCGRVSKLETHFELLNVGAESLPDYLKDRTFSRIEVSNVSDAGYIGIAKTLQIFRRLLDSPHDNPHATLVTLFMNAVDETANARQDVESVKAEMTQLMKYLPPSGVPLWNGDPGLMNTSLARPLVRDAENLFDRYMETHRFKEAENHFDVKMKEPHTIIEKWPTRLKLRHGEQGWEDEFKTKHSSDHSGSERYVEWKRID</sequence>
<dbReference type="Gene3D" id="6.10.140.2220">
    <property type="match status" value="1"/>
</dbReference>
<dbReference type="InterPro" id="IPR002893">
    <property type="entry name" value="Znf_MYND"/>
</dbReference>
<keyword evidence="1" id="KW-0479">Metal-binding</keyword>
<dbReference type="SUPFAM" id="SSF144232">
    <property type="entry name" value="HIT/MYND zinc finger-like"/>
    <property type="match status" value="1"/>
</dbReference>
<reference evidence="6" key="1">
    <citation type="journal article" date="2020" name="Stud. Mycol.">
        <title>101 Dothideomycetes genomes: a test case for predicting lifestyles and emergence of pathogens.</title>
        <authorList>
            <person name="Haridas S."/>
            <person name="Albert R."/>
            <person name="Binder M."/>
            <person name="Bloem J."/>
            <person name="Labutti K."/>
            <person name="Salamov A."/>
            <person name="Andreopoulos B."/>
            <person name="Baker S."/>
            <person name="Barry K."/>
            <person name="Bills G."/>
            <person name="Bluhm B."/>
            <person name="Cannon C."/>
            <person name="Castanera R."/>
            <person name="Culley D."/>
            <person name="Daum C."/>
            <person name="Ezra D."/>
            <person name="Gonzalez J."/>
            <person name="Henrissat B."/>
            <person name="Kuo A."/>
            <person name="Liang C."/>
            <person name="Lipzen A."/>
            <person name="Lutzoni F."/>
            <person name="Magnuson J."/>
            <person name="Mondo S."/>
            <person name="Nolan M."/>
            <person name="Ohm R."/>
            <person name="Pangilinan J."/>
            <person name="Park H.-J."/>
            <person name="Ramirez L."/>
            <person name="Alfaro M."/>
            <person name="Sun H."/>
            <person name="Tritt A."/>
            <person name="Yoshinaga Y."/>
            <person name="Zwiers L.-H."/>
            <person name="Turgeon B."/>
            <person name="Goodwin S."/>
            <person name="Spatafora J."/>
            <person name="Crous P."/>
            <person name="Grigoriev I."/>
        </authorList>
    </citation>
    <scope>NUCLEOTIDE SEQUENCE</scope>
    <source>
        <strain evidence="6">Tuck. ex Michener</strain>
    </source>
</reference>
<proteinExistence type="predicted"/>
<dbReference type="GO" id="GO:0008270">
    <property type="term" value="F:zinc ion binding"/>
    <property type="evidence" value="ECO:0007669"/>
    <property type="project" value="UniProtKB-KW"/>
</dbReference>
<name>A0A6A6HDI4_VIRVR</name>
<accession>A0A6A6HDI4</accession>
<dbReference type="EMBL" id="ML991787">
    <property type="protein sequence ID" value="KAF2236107.1"/>
    <property type="molecule type" value="Genomic_DNA"/>
</dbReference>
<keyword evidence="2 4" id="KW-0863">Zinc-finger</keyword>
<gene>
    <name evidence="6" type="ORF">EV356DRAFT_444060</name>
</gene>
<evidence type="ECO:0000259" key="5">
    <source>
        <dbReference type="PROSITE" id="PS50865"/>
    </source>
</evidence>
<evidence type="ECO:0000256" key="2">
    <source>
        <dbReference type="ARBA" id="ARBA00022771"/>
    </source>
</evidence>
<dbReference type="OrthoDB" id="5282002at2759"/>
<feature type="domain" description="MYND-type" evidence="5">
    <location>
        <begin position="12"/>
        <end position="58"/>
    </location>
</feature>
<dbReference type="PROSITE" id="PS50865">
    <property type="entry name" value="ZF_MYND_2"/>
    <property type="match status" value="1"/>
</dbReference>
<dbReference type="AlphaFoldDB" id="A0A6A6HDI4"/>
<evidence type="ECO:0000256" key="4">
    <source>
        <dbReference type="PROSITE-ProRule" id="PRU00134"/>
    </source>
</evidence>